<feature type="chain" id="PRO_5004341981" description="Prolamin-like domain-containing protein" evidence="2">
    <location>
        <begin position="25"/>
        <end position="113"/>
    </location>
</feature>
<keyword evidence="1 2" id="KW-0732">Signal</keyword>
<accession>R0FSL2</accession>
<gene>
    <name evidence="4" type="ORF">CARUB_v10018738mg</name>
</gene>
<name>R0FSL2_9BRAS</name>
<dbReference type="InterPro" id="IPR008502">
    <property type="entry name" value="Prolamin-like"/>
</dbReference>
<evidence type="ECO:0000259" key="3">
    <source>
        <dbReference type="Pfam" id="PF05617"/>
    </source>
</evidence>
<keyword evidence="5" id="KW-1185">Reference proteome</keyword>
<organism evidence="4 5">
    <name type="scientific">Capsella rubella</name>
    <dbReference type="NCBI Taxonomy" id="81985"/>
    <lineage>
        <taxon>Eukaryota</taxon>
        <taxon>Viridiplantae</taxon>
        <taxon>Streptophyta</taxon>
        <taxon>Embryophyta</taxon>
        <taxon>Tracheophyta</taxon>
        <taxon>Spermatophyta</taxon>
        <taxon>Magnoliopsida</taxon>
        <taxon>eudicotyledons</taxon>
        <taxon>Gunneridae</taxon>
        <taxon>Pentapetalae</taxon>
        <taxon>rosids</taxon>
        <taxon>malvids</taxon>
        <taxon>Brassicales</taxon>
        <taxon>Brassicaceae</taxon>
        <taxon>Camelineae</taxon>
        <taxon>Capsella</taxon>
    </lineage>
</organism>
<protein>
    <recommendedName>
        <fullName evidence="3">Prolamin-like domain-containing protein</fullName>
    </recommendedName>
</protein>
<dbReference type="Proteomes" id="UP000029121">
    <property type="component" value="Unassembled WGS sequence"/>
</dbReference>
<feature type="signal peptide" evidence="2">
    <location>
        <begin position="1"/>
        <end position="24"/>
    </location>
</feature>
<evidence type="ECO:0000256" key="2">
    <source>
        <dbReference type="SAM" id="SignalP"/>
    </source>
</evidence>
<dbReference type="EMBL" id="KB870809">
    <property type="protein sequence ID" value="EOA25406.1"/>
    <property type="molecule type" value="Genomic_DNA"/>
</dbReference>
<evidence type="ECO:0000256" key="1">
    <source>
        <dbReference type="ARBA" id="ARBA00022729"/>
    </source>
</evidence>
<proteinExistence type="predicted"/>
<sequence length="113" mass="12667">MQRVYMIIALVIIIKLSKVIYTRGNDLAPAPTLASGPQQEQGLIPKPQACLHDVESIPGCIKALKHFKFKQVTKKCCNIVLSLPEDCFGILFPMRFVFRFLLKLACKILSHIG</sequence>
<dbReference type="Pfam" id="PF05617">
    <property type="entry name" value="Prolamin_like"/>
    <property type="match status" value="1"/>
</dbReference>
<evidence type="ECO:0000313" key="4">
    <source>
        <dbReference type="EMBL" id="EOA25406.1"/>
    </source>
</evidence>
<feature type="domain" description="Prolamin-like" evidence="3">
    <location>
        <begin position="50"/>
        <end position="96"/>
    </location>
</feature>
<evidence type="ECO:0000313" key="5">
    <source>
        <dbReference type="Proteomes" id="UP000029121"/>
    </source>
</evidence>
<reference evidence="5" key="1">
    <citation type="journal article" date="2013" name="Nat. Genet.">
        <title>The Capsella rubella genome and the genomic consequences of rapid mating system evolution.</title>
        <authorList>
            <person name="Slotte T."/>
            <person name="Hazzouri K.M."/>
            <person name="Agren J.A."/>
            <person name="Koenig D."/>
            <person name="Maumus F."/>
            <person name="Guo Y.L."/>
            <person name="Steige K."/>
            <person name="Platts A.E."/>
            <person name="Escobar J.S."/>
            <person name="Newman L.K."/>
            <person name="Wang W."/>
            <person name="Mandakova T."/>
            <person name="Vello E."/>
            <person name="Smith L.M."/>
            <person name="Henz S.R."/>
            <person name="Steffen J."/>
            <person name="Takuno S."/>
            <person name="Brandvain Y."/>
            <person name="Coop G."/>
            <person name="Andolfatto P."/>
            <person name="Hu T.T."/>
            <person name="Blanchette M."/>
            <person name="Clark R.M."/>
            <person name="Quesneville H."/>
            <person name="Nordborg M."/>
            <person name="Gaut B.S."/>
            <person name="Lysak M.A."/>
            <person name="Jenkins J."/>
            <person name="Grimwood J."/>
            <person name="Chapman J."/>
            <person name="Prochnik S."/>
            <person name="Shu S."/>
            <person name="Rokhsar D."/>
            <person name="Schmutz J."/>
            <person name="Weigel D."/>
            <person name="Wright S.I."/>
        </authorList>
    </citation>
    <scope>NUCLEOTIDE SEQUENCE [LARGE SCALE GENOMIC DNA]</scope>
    <source>
        <strain evidence="5">cv. Monte Gargano</strain>
    </source>
</reference>
<dbReference type="AlphaFoldDB" id="R0FSL2"/>